<keyword evidence="1 3" id="KW-0378">Hydrolase</keyword>
<feature type="domain" description="Mannosyl-glycoprotein endo-beta-N-acetylglucosamidase-like" evidence="2">
    <location>
        <begin position="149"/>
        <end position="298"/>
    </location>
</feature>
<dbReference type="GO" id="GO:0004040">
    <property type="term" value="F:amidase activity"/>
    <property type="evidence" value="ECO:0007669"/>
    <property type="project" value="InterPro"/>
</dbReference>
<dbReference type="AlphaFoldDB" id="A0A1M5Z4G6"/>
<dbReference type="InterPro" id="IPR002901">
    <property type="entry name" value="MGlyc_endo_b_GlcNAc-like_dom"/>
</dbReference>
<dbReference type="RefSeq" id="WP_073020031.1">
    <property type="nucleotide sequence ID" value="NZ_FQXU01000007.1"/>
</dbReference>
<evidence type="ECO:0000313" key="3">
    <source>
        <dbReference type="EMBL" id="SHI19157.1"/>
    </source>
</evidence>
<sequence>MKKGRGLKILATLMVLMLIGALGSVYALKKYNRYKLEQARLKNIAITKDIIRLYVDEADKMGVEKIQLNWKELAAISAVKANNYIVNVDENEIKNIAESFIIEKQSGGKTYYGAKDMLEVAADLKFDDKQTSRVTSYYEQLDDLGLYSENLKKDSPQRKFVESVKPYAIEVYEKYGILPSIVVAQAFYESHWGESVLSQQAKNYFGIKADTSWKGKTVTMETTEFHNEKIKDKFRLYDTVSESFDDYGNFLTTHPRYRQAGVFEAKDYEAMAKALEKGGYSTAQNAKGEKVYAIDIYSIVRANDLMILDSTVLKNKFNKQFGNS</sequence>
<name>A0A1M5Z4G6_9CLOT</name>
<dbReference type="EMBL" id="FQXU01000007">
    <property type="protein sequence ID" value="SHI19157.1"/>
    <property type="molecule type" value="Genomic_DNA"/>
</dbReference>
<reference evidence="3 4" key="1">
    <citation type="submission" date="2016-11" db="EMBL/GenBank/DDBJ databases">
        <authorList>
            <person name="Jaros S."/>
            <person name="Januszkiewicz K."/>
            <person name="Wedrychowicz H."/>
        </authorList>
    </citation>
    <scope>NUCLEOTIDE SEQUENCE [LARGE SCALE GENOMIC DNA]</scope>
    <source>
        <strain evidence="3 4">DSM 6191</strain>
    </source>
</reference>
<dbReference type="Gene3D" id="1.10.530.10">
    <property type="match status" value="1"/>
</dbReference>
<dbReference type="SMART" id="SM00047">
    <property type="entry name" value="LYZ2"/>
    <property type="match status" value="1"/>
</dbReference>
<gene>
    <name evidence="3" type="ORF">SAMN02745941_02588</name>
</gene>
<evidence type="ECO:0000259" key="2">
    <source>
        <dbReference type="SMART" id="SM00047"/>
    </source>
</evidence>
<dbReference type="Pfam" id="PF01832">
    <property type="entry name" value="Glucosaminidase"/>
    <property type="match status" value="1"/>
</dbReference>
<dbReference type="InterPro" id="IPR051056">
    <property type="entry name" value="Glycosyl_Hydrolase_73"/>
</dbReference>
<dbReference type="Proteomes" id="UP000184241">
    <property type="component" value="Unassembled WGS sequence"/>
</dbReference>
<protein>
    <submittedName>
        <fullName evidence="3">Flagellum-specific peptidoglycan hydrolase FlgJ</fullName>
    </submittedName>
</protein>
<dbReference type="PANTHER" id="PTHR33308">
    <property type="entry name" value="PEPTIDOGLYCAN HYDROLASE FLGJ"/>
    <property type="match status" value="1"/>
</dbReference>
<dbReference type="PANTHER" id="PTHR33308:SF9">
    <property type="entry name" value="PEPTIDOGLYCAN HYDROLASE FLGJ"/>
    <property type="match status" value="1"/>
</dbReference>
<accession>A0A1M5Z4G6</accession>
<proteinExistence type="predicted"/>
<organism evidence="3 4">
    <name type="scientific">Clostridium intestinale DSM 6191</name>
    <dbReference type="NCBI Taxonomy" id="1121320"/>
    <lineage>
        <taxon>Bacteria</taxon>
        <taxon>Bacillati</taxon>
        <taxon>Bacillota</taxon>
        <taxon>Clostridia</taxon>
        <taxon>Eubacteriales</taxon>
        <taxon>Clostridiaceae</taxon>
        <taxon>Clostridium</taxon>
    </lineage>
</organism>
<evidence type="ECO:0000313" key="4">
    <source>
        <dbReference type="Proteomes" id="UP000184241"/>
    </source>
</evidence>
<evidence type="ECO:0000256" key="1">
    <source>
        <dbReference type="ARBA" id="ARBA00022801"/>
    </source>
</evidence>